<name>A8RS99_ENTBW</name>
<reference evidence="1 2" key="1">
    <citation type="submission" date="2007-08" db="EMBL/GenBank/DDBJ databases">
        <authorList>
            <person name="Fulton L."/>
            <person name="Clifton S."/>
            <person name="Fulton B."/>
            <person name="Xu J."/>
            <person name="Minx P."/>
            <person name="Pepin K.H."/>
            <person name="Johnson M."/>
            <person name="Thiruvilangam P."/>
            <person name="Bhonagiri V."/>
            <person name="Nash W.E."/>
            <person name="Mardis E.R."/>
            <person name="Wilson R.K."/>
        </authorList>
    </citation>
    <scope>NUCLEOTIDE SEQUENCE [LARGE SCALE GENOMIC DNA]</scope>
    <source>
        <strain evidence="2">ATCC BAA-613 / DSM 15670 / CCUG 46953 / JCM 12243 / WAL 16351</strain>
    </source>
</reference>
<gene>
    <name evidence="1" type="ORF">CLOBOL_03248</name>
</gene>
<dbReference type="AlphaFoldDB" id="A8RS99"/>
<organism evidence="1 2">
    <name type="scientific">Enterocloster bolteae (strain ATCC BAA-613 / DSM 15670 / CCUG 46953 / JCM 12243 / WAL 16351)</name>
    <name type="common">Clostridium bolteae</name>
    <dbReference type="NCBI Taxonomy" id="411902"/>
    <lineage>
        <taxon>Bacteria</taxon>
        <taxon>Bacillati</taxon>
        <taxon>Bacillota</taxon>
        <taxon>Clostridia</taxon>
        <taxon>Lachnospirales</taxon>
        <taxon>Lachnospiraceae</taxon>
        <taxon>Enterocloster</taxon>
    </lineage>
</organism>
<dbReference type="PaxDb" id="411902-CLOBOL_03248"/>
<sequence length="75" mass="9059">MLLFTYLKGRAKQMDYFTKEGMKKLLEDEEVVRRLTEFMAMDGAAYFEEVRSHLSPEELEEYLDENPDERIYLKK</sequence>
<dbReference type="eggNOG" id="ENOG5030FNN">
    <property type="taxonomic scope" value="Bacteria"/>
</dbReference>
<protein>
    <submittedName>
        <fullName evidence="1">Uncharacterized protein</fullName>
    </submittedName>
</protein>
<evidence type="ECO:0000313" key="1">
    <source>
        <dbReference type="EMBL" id="EDP16480.1"/>
    </source>
</evidence>
<proteinExistence type="predicted"/>
<accession>A8RS99</accession>
<evidence type="ECO:0000313" key="2">
    <source>
        <dbReference type="Proteomes" id="UP000005396"/>
    </source>
</evidence>
<dbReference type="Proteomes" id="UP000005396">
    <property type="component" value="Unassembled WGS sequence"/>
</dbReference>
<dbReference type="HOGENOM" id="CLU_200315_0_0_9"/>
<dbReference type="EMBL" id="ABCC02000029">
    <property type="protein sequence ID" value="EDP16480.1"/>
    <property type="molecule type" value="Genomic_DNA"/>
</dbReference>
<comment type="caution">
    <text evidence="1">The sequence shown here is derived from an EMBL/GenBank/DDBJ whole genome shotgun (WGS) entry which is preliminary data.</text>
</comment>
<reference evidence="1 2" key="2">
    <citation type="submission" date="2007-09" db="EMBL/GenBank/DDBJ databases">
        <title>Draft genome sequence of Clostridium bolteae (ATCC BAA-613).</title>
        <authorList>
            <person name="Sudarsanam P."/>
            <person name="Ley R."/>
            <person name="Guruge J."/>
            <person name="Turnbaugh P.J."/>
            <person name="Mahowald M."/>
            <person name="Liep D."/>
            <person name="Gordon J."/>
        </authorList>
    </citation>
    <scope>NUCLEOTIDE SEQUENCE [LARGE SCALE GENOMIC DNA]</scope>
    <source>
        <strain evidence="2">ATCC BAA-613 / DSM 15670 / CCUG 46953 / JCM 12243 / WAL 16351</strain>
    </source>
</reference>